<evidence type="ECO:0000313" key="4">
    <source>
        <dbReference type="Proteomes" id="UP000525923"/>
    </source>
</evidence>
<feature type="transmembrane region" description="Helical" evidence="1">
    <location>
        <begin position="139"/>
        <end position="162"/>
    </location>
</feature>
<feature type="transmembrane region" description="Helical" evidence="1">
    <location>
        <begin position="174"/>
        <end position="192"/>
    </location>
</feature>
<evidence type="ECO:0000256" key="1">
    <source>
        <dbReference type="SAM" id="Phobius"/>
    </source>
</evidence>
<dbReference type="PANTHER" id="PTHR41307">
    <property type="entry name" value="MEMBRANE PROTEIN-RELATED"/>
    <property type="match status" value="1"/>
</dbReference>
<dbReference type="InterPro" id="IPR012963">
    <property type="entry name" value="HAAS_TM"/>
</dbReference>
<feature type="transmembrane region" description="Helical" evidence="1">
    <location>
        <begin position="72"/>
        <end position="92"/>
    </location>
</feature>
<keyword evidence="1" id="KW-0812">Transmembrane</keyword>
<dbReference type="Pfam" id="PF08006">
    <property type="entry name" value="HAAS_TM"/>
    <property type="match status" value="1"/>
</dbReference>
<keyword evidence="1" id="KW-0472">Membrane</keyword>
<sequence length="253" mass="28698">MALTKESEEFIANLRMYLLTSGKNDEEINAIADELRSHLEEAESRGKNIRSVTGDSPEAYMESIRSEMATDFFGIAKMMPMFILLMLAYFLTGPAIRGELSFSILTLITYPLVAFLGIGAYVFFFRKMSVRKWSTKREIAVFMGIQFTVVLLFAAMMFLDIFLFEPFYIPSREMAWAIAAAGIAVFIVSALWNKTWITVVLPLFLFGPDFVMQFIEVGQARQLIISTSVLYAGLALIIAFLFIQNKKQNPHKL</sequence>
<organism evidence="3 4">
    <name type="scientific">Planococcus koreensis</name>
    <dbReference type="NCBI Taxonomy" id="112331"/>
    <lineage>
        <taxon>Bacteria</taxon>
        <taxon>Bacillati</taxon>
        <taxon>Bacillota</taxon>
        <taxon>Bacilli</taxon>
        <taxon>Bacillales</taxon>
        <taxon>Caryophanaceae</taxon>
        <taxon>Planococcus</taxon>
    </lineage>
</organism>
<feature type="transmembrane region" description="Helical" evidence="1">
    <location>
        <begin position="223"/>
        <end position="243"/>
    </location>
</feature>
<dbReference type="OrthoDB" id="1750748at2"/>
<evidence type="ECO:0000259" key="2">
    <source>
        <dbReference type="Pfam" id="PF08006"/>
    </source>
</evidence>
<dbReference type="AlphaFoldDB" id="A0A7W8CSR2"/>
<comment type="caution">
    <text evidence="3">The sequence shown here is derived from an EMBL/GenBank/DDBJ whole genome shotgun (WGS) entry which is preliminary data.</text>
</comment>
<keyword evidence="1" id="KW-1133">Transmembrane helix</keyword>
<feature type="domain" description="HAAS transmembrane region" evidence="2">
    <location>
        <begin position="97"/>
        <end position="202"/>
    </location>
</feature>
<dbReference type="Gene3D" id="1.10.1900.10">
    <property type="entry name" value="c-terminal domain of poly(a) binding protein"/>
    <property type="match status" value="1"/>
</dbReference>
<feature type="transmembrane region" description="Helical" evidence="1">
    <location>
        <begin position="104"/>
        <end position="124"/>
    </location>
</feature>
<accession>A0A7W8CSR2</accession>
<protein>
    <submittedName>
        <fullName evidence="3">Putative membrane-anchored protein</fullName>
    </submittedName>
</protein>
<feature type="transmembrane region" description="Helical" evidence="1">
    <location>
        <begin position="199"/>
        <end position="217"/>
    </location>
</feature>
<gene>
    <name evidence="3" type="ORF">HNQ44_000946</name>
</gene>
<dbReference type="RefSeq" id="WP_135500841.1">
    <property type="nucleotide sequence ID" value="NZ_JACHHE010000002.1"/>
</dbReference>
<dbReference type="EMBL" id="JACHHE010000002">
    <property type="protein sequence ID" value="MBB5179522.1"/>
    <property type="molecule type" value="Genomic_DNA"/>
</dbReference>
<reference evidence="3 4" key="1">
    <citation type="submission" date="2020-08" db="EMBL/GenBank/DDBJ databases">
        <title>Genomic Encyclopedia of Type Strains, Phase IV (KMG-IV): sequencing the most valuable type-strain genomes for metagenomic binning, comparative biology and taxonomic classification.</title>
        <authorList>
            <person name="Goeker M."/>
        </authorList>
    </citation>
    <scope>NUCLEOTIDE SEQUENCE [LARGE SCALE GENOMIC DNA]</scope>
    <source>
        <strain evidence="3 4">DSM 15895</strain>
    </source>
</reference>
<dbReference type="Proteomes" id="UP000525923">
    <property type="component" value="Unassembled WGS sequence"/>
</dbReference>
<name>A0A7W8CSR2_9BACL</name>
<dbReference type="SUPFAM" id="SSF158560">
    <property type="entry name" value="BH3980-like"/>
    <property type="match status" value="1"/>
</dbReference>
<dbReference type="PANTHER" id="PTHR41307:SF1">
    <property type="entry name" value="MEMBRANE PROTEIN"/>
    <property type="match status" value="1"/>
</dbReference>
<keyword evidence="4" id="KW-1185">Reference proteome</keyword>
<evidence type="ECO:0000313" key="3">
    <source>
        <dbReference type="EMBL" id="MBB5179522.1"/>
    </source>
</evidence>
<proteinExistence type="predicted"/>